<evidence type="ECO:0000256" key="6">
    <source>
        <dbReference type="ARBA" id="ARBA00022777"/>
    </source>
</evidence>
<comment type="activity regulation">
    <text evidence="10">Activated by threonine and tyrosine phosphorylation.</text>
</comment>
<evidence type="ECO:0000256" key="7">
    <source>
        <dbReference type="ARBA" id="ARBA00022840"/>
    </source>
</evidence>
<dbReference type="GO" id="GO:0004707">
    <property type="term" value="F:MAP kinase activity"/>
    <property type="evidence" value="ECO:0007669"/>
    <property type="project" value="UniProtKB-EC"/>
</dbReference>
<feature type="binding site" evidence="8">
    <location>
        <position position="96"/>
    </location>
    <ligand>
        <name>ATP</name>
        <dbReference type="ChEBI" id="CHEBI:30616"/>
    </ligand>
</feature>
<keyword evidence="6 10" id="KW-0418">Kinase</keyword>
<dbReference type="PROSITE" id="PS01351">
    <property type="entry name" value="MAPK"/>
    <property type="match status" value="1"/>
</dbReference>
<sequence>MDYYQKQQVQHQQAQAHQQQQQQQQQAQQQQQQAKQQQQQAKHQQQANAQALAIQNLLKSFNPGPDYNVTHVIGQGAYGTVCSAKHIPSGVDVAIKRIGPFDSPMLCQRTLREIKLLKHFNHENIITIYDVVNLKPRNDFNYVYIVQELLDIDLHRIIKTQPLSEEHVQYFLYQILRALKYIHSCNVLHRDLKPANILLNANCDLKVCDFGLARGSNDDDNSNESFLTEYVATRWYRAPEIMLSFKEYTKAIDIWSVGCIMAEMLSKMPLFPGRDYHHQLKLIFDILGTPSSDAYLGIKSARARDYIRSLPLKAKANFAKMFPGASPLAIDLMDKMLNFNPKKRITVEQALAHPYLAQYHDEADEPVCPPLPENFFDFDNFREKLSVEQLKDLLWNEIHSSYDHYDQDESPDASDLEDEDM</sequence>
<evidence type="ECO:0000256" key="5">
    <source>
        <dbReference type="ARBA" id="ARBA00022741"/>
    </source>
</evidence>
<dbReference type="Gene3D" id="1.10.510.10">
    <property type="entry name" value="Transferase(Phosphotransferase) domain 1"/>
    <property type="match status" value="1"/>
</dbReference>
<evidence type="ECO:0000256" key="4">
    <source>
        <dbReference type="ARBA" id="ARBA00022679"/>
    </source>
</evidence>
<reference evidence="13" key="1">
    <citation type="submission" date="2022-07" db="EMBL/GenBank/DDBJ databases">
        <title>Phylogenomic reconstructions and comparative analyses of Kickxellomycotina fungi.</title>
        <authorList>
            <person name="Reynolds N.K."/>
            <person name="Stajich J.E."/>
            <person name="Barry K."/>
            <person name="Grigoriev I.V."/>
            <person name="Crous P."/>
            <person name="Smith M.E."/>
        </authorList>
    </citation>
    <scope>NUCLEOTIDE SEQUENCE</scope>
    <source>
        <strain evidence="13">NBRC 105414</strain>
    </source>
</reference>
<feature type="domain" description="Protein kinase" evidence="12">
    <location>
        <begin position="67"/>
        <end position="356"/>
    </location>
</feature>
<evidence type="ECO:0000256" key="11">
    <source>
        <dbReference type="SAM" id="MobiDB-lite"/>
    </source>
</evidence>
<evidence type="ECO:0000256" key="8">
    <source>
        <dbReference type="PROSITE-ProRule" id="PRU10141"/>
    </source>
</evidence>
<dbReference type="OrthoDB" id="192887at2759"/>
<dbReference type="InterPro" id="IPR000719">
    <property type="entry name" value="Prot_kinase_dom"/>
</dbReference>
<comment type="catalytic activity">
    <reaction evidence="10">
        <text>L-threonyl-[protein] + ATP = O-phospho-L-threonyl-[protein] + ADP + H(+)</text>
        <dbReference type="Rhea" id="RHEA:46608"/>
        <dbReference type="Rhea" id="RHEA-COMP:11060"/>
        <dbReference type="Rhea" id="RHEA-COMP:11605"/>
        <dbReference type="ChEBI" id="CHEBI:15378"/>
        <dbReference type="ChEBI" id="CHEBI:30013"/>
        <dbReference type="ChEBI" id="CHEBI:30616"/>
        <dbReference type="ChEBI" id="CHEBI:61977"/>
        <dbReference type="ChEBI" id="CHEBI:456216"/>
        <dbReference type="EC" id="2.7.11.24"/>
    </reaction>
</comment>
<dbReference type="Gene3D" id="3.30.200.20">
    <property type="entry name" value="Phosphorylase Kinase, domain 1"/>
    <property type="match status" value="1"/>
</dbReference>
<dbReference type="FunFam" id="1.10.510.10:FF:000040">
    <property type="entry name" value="Mitogen-activated protein kinase"/>
    <property type="match status" value="1"/>
</dbReference>
<evidence type="ECO:0000259" key="12">
    <source>
        <dbReference type="PROSITE" id="PS50011"/>
    </source>
</evidence>
<evidence type="ECO:0000256" key="10">
    <source>
        <dbReference type="RuleBase" id="RU361165"/>
    </source>
</evidence>
<accession>A0A9W8LKH3</accession>
<dbReference type="SMART" id="SM00220">
    <property type="entry name" value="S_TKc"/>
    <property type="match status" value="1"/>
</dbReference>
<keyword evidence="4 10" id="KW-0808">Transferase</keyword>
<organism evidence="13 14">
    <name type="scientific">Coemansia javaensis</name>
    <dbReference type="NCBI Taxonomy" id="2761396"/>
    <lineage>
        <taxon>Eukaryota</taxon>
        <taxon>Fungi</taxon>
        <taxon>Fungi incertae sedis</taxon>
        <taxon>Zoopagomycota</taxon>
        <taxon>Kickxellomycotina</taxon>
        <taxon>Kickxellomycetes</taxon>
        <taxon>Kickxellales</taxon>
        <taxon>Kickxellaceae</taxon>
        <taxon>Coemansia</taxon>
    </lineage>
</organism>
<comment type="caution">
    <text evidence="13">The sequence shown here is derived from an EMBL/GenBank/DDBJ whole genome shotgun (WGS) entry which is preliminary data.</text>
</comment>
<comment type="similarity">
    <text evidence="10">Belongs to the protein kinase superfamily. Ser/Thr protein kinase family. MAP kinase subfamily.</text>
</comment>
<dbReference type="InterPro" id="IPR017441">
    <property type="entry name" value="Protein_kinase_ATP_BS"/>
</dbReference>
<dbReference type="FunFam" id="3.30.200.20:FF:000046">
    <property type="entry name" value="Mitogen-activated protein kinase"/>
    <property type="match status" value="1"/>
</dbReference>
<dbReference type="InterPro" id="IPR011009">
    <property type="entry name" value="Kinase-like_dom_sf"/>
</dbReference>
<dbReference type="InterPro" id="IPR008352">
    <property type="entry name" value="MAPK_HOG-like"/>
</dbReference>
<keyword evidence="14" id="KW-1185">Reference proteome</keyword>
<dbReference type="Proteomes" id="UP001140217">
    <property type="component" value="Unassembled WGS sequence"/>
</dbReference>
<dbReference type="InterPro" id="IPR008271">
    <property type="entry name" value="Ser/Thr_kinase_AS"/>
</dbReference>
<dbReference type="PROSITE" id="PS00108">
    <property type="entry name" value="PROTEIN_KINASE_ST"/>
    <property type="match status" value="1"/>
</dbReference>
<dbReference type="SUPFAM" id="SSF56112">
    <property type="entry name" value="Protein kinase-like (PK-like)"/>
    <property type="match status" value="1"/>
</dbReference>
<dbReference type="PROSITE" id="PS50011">
    <property type="entry name" value="PROTEIN_KINASE_DOM"/>
    <property type="match status" value="1"/>
</dbReference>
<dbReference type="PANTHER" id="PTHR24055">
    <property type="entry name" value="MITOGEN-ACTIVATED PROTEIN KINASE"/>
    <property type="match status" value="1"/>
</dbReference>
<feature type="region of interest" description="Disordered" evidence="11">
    <location>
        <begin position="1"/>
        <end position="44"/>
    </location>
</feature>
<comment type="cofactor">
    <cofactor evidence="1 10">
        <name>Mg(2+)</name>
        <dbReference type="ChEBI" id="CHEBI:18420"/>
    </cofactor>
</comment>
<keyword evidence="7 8" id="KW-0067">ATP-binding</keyword>
<dbReference type="CDD" id="cd07849">
    <property type="entry name" value="STKc_ERK1_2_like"/>
    <property type="match status" value="1"/>
</dbReference>
<dbReference type="PROSITE" id="PS00107">
    <property type="entry name" value="PROTEIN_KINASE_ATP"/>
    <property type="match status" value="1"/>
</dbReference>
<evidence type="ECO:0000313" key="13">
    <source>
        <dbReference type="EMBL" id="KAJ2785454.1"/>
    </source>
</evidence>
<evidence type="ECO:0000256" key="1">
    <source>
        <dbReference type="ARBA" id="ARBA00001946"/>
    </source>
</evidence>
<dbReference type="Pfam" id="PF00069">
    <property type="entry name" value="Pkinase"/>
    <property type="match status" value="1"/>
</dbReference>
<dbReference type="PRINTS" id="PR01773">
    <property type="entry name" value="P38MAPKINASE"/>
</dbReference>
<name>A0A9W8LKH3_9FUNG</name>
<gene>
    <name evidence="13" type="primary">tmk1_1</name>
    <name evidence="13" type="ORF">H4R18_000537</name>
</gene>
<dbReference type="InterPro" id="IPR050117">
    <property type="entry name" value="MAPK"/>
</dbReference>
<keyword evidence="10" id="KW-0460">Magnesium</keyword>
<protein>
    <recommendedName>
        <fullName evidence="2 10">Mitogen-activated protein kinase</fullName>
        <ecNumber evidence="2 10">2.7.11.24</ecNumber>
    </recommendedName>
</protein>
<dbReference type="EMBL" id="JANBUL010000011">
    <property type="protein sequence ID" value="KAJ2785454.1"/>
    <property type="molecule type" value="Genomic_DNA"/>
</dbReference>
<dbReference type="EC" id="2.7.11.24" evidence="2 10"/>
<keyword evidence="5 8" id="KW-0547">Nucleotide-binding</keyword>
<dbReference type="InterPro" id="IPR003527">
    <property type="entry name" value="MAP_kinase_CS"/>
</dbReference>
<dbReference type="AlphaFoldDB" id="A0A9W8LKH3"/>
<keyword evidence="3 9" id="KW-0723">Serine/threonine-protein kinase</keyword>
<dbReference type="GO" id="GO:0005524">
    <property type="term" value="F:ATP binding"/>
    <property type="evidence" value="ECO:0007669"/>
    <property type="project" value="UniProtKB-UniRule"/>
</dbReference>
<proteinExistence type="inferred from homology"/>
<evidence type="ECO:0000313" key="14">
    <source>
        <dbReference type="Proteomes" id="UP001140217"/>
    </source>
</evidence>
<evidence type="ECO:0000256" key="3">
    <source>
        <dbReference type="ARBA" id="ARBA00022527"/>
    </source>
</evidence>
<evidence type="ECO:0000256" key="2">
    <source>
        <dbReference type="ARBA" id="ARBA00012411"/>
    </source>
</evidence>
<evidence type="ECO:0000256" key="9">
    <source>
        <dbReference type="RuleBase" id="RU000304"/>
    </source>
</evidence>
<dbReference type="SUPFAM" id="SSF81995">
    <property type="entry name" value="beta-sandwich domain of Sec23/24"/>
    <property type="match status" value="1"/>
</dbReference>